<dbReference type="AlphaFoldDB" id="A0A3B0TV66"/>
<dbReference type="EMBL" id="UOEQ01000420">
    <property type="protein sequence ID" value="VAW22485.1"/>
    <property type="molecule type" value="Genomic_DNA"/>
</dbReference>
<accession>A0A3B0TV66</accession>
<reference evidence="1" key="1">
    <citation type="submission" date="2018-06" db="EMBL/GenBank/DDBJ databases">
        <authorList>
            <person name="Zhirakovskaya E."/>
        </authorList>
    </citation>
    <scope>NUCLEOTIDE SEQUENCE</scope>
</reference>
<evidence type="ECO:0000313" key="1">
    <source>
        <dbReference type="EMBL" id="VAW22485.1"/>
    </source>
</evidence>
<keyword evidence="1" id="KW-0378">Hydrolase</keyword>
<dbReference type="Gene3D" id="2.30.40.10">
    <property type="entry name" value="Urease, subunit C, domain 1"/>
    <property type="match status" value="1"/>
</dbReference>
<sequence length="43" mass="4807">MQRVETLVEELFLLQTLGDDRAVVETYVAGKPMKSKILKSGLV</sequence>
<dbReference type="GO" id="GO:0008892">
    <property type="term" value="F:guanine deaminase activity"/>
    <property type="evidence" value="ECO:0007669"/>
    <property type="project" value="UniProtKB-EC"/>
</dbReference>
<gene>
    <name evidence="1" type="ORF">MNBD_ALPHA11-784</name>
</gene>
<proteinExistence type="predicted"/>
<protein>
    <submittedName>
        <fullName evidence="1">Guanine deaminase</fullName>
        <ecNumber evidence="1">3.5.4.3</ecNumber>
    </submittedName>
</protein>
<dbReference type="EC" id="3.5.4.3" evidence="1"/>
<name>A0A3B0TV66_9ZZZZ</name>
<organism evidence="1">
    <name type="scientific">hydrothermal vent metagenome</name>
    <dbReference type="NCBI Taxonomy" id="652676"/>
    <lineage>
        <taxon>unclassified sequences</taxon>
        <taxon>metagenomes</taxon>
        <taxon>ecological metagenomes</taxon>
    </lineage>
</organism>
<dbReference type="SUPFAM" id="SSF51338">
    <property type="entry name" value="Composite domain of metallo-dependent hydrolases"/>
    <property type="match status" value="1"/>
</dbReference>
<dbReference type="InterPro" id="IPR011059">
    <property type="entry name" value="Metal-dep_hydrolase_composite"/>
</dbReference>